<evidence type="ECO:0000256" key="1">
    <source>
        <dbReference type="ARBA" id="ARBA00004141"/>
    </source>
</evidence>
<evidence type="ECO:0000259" key="8">
    <source>
        <dbReference type="PROSITE" id="PS50850"/>
    </source>
</evidence>
<feature type="compositionally biased region" description="Basic and acidic residues" evidence="6">
    <location>
        <begin position="550"/>
        <end position="571"/>
    </location>
</feature>
<dbReference type="InterPro" id="IPR011701">
    <property type="entry name" value="MFS"/>
</dbReference>
<feature type="transmembrane region" description="Helical" evidence="7">
    <location>
        <begin position="489"/>
        <end position="507"/>
    </location>
</feature>
<evidence type="ECO:0000313" key="9">
    <source>
        <dbReference type="EMBL" id="SMQ50982.1"/>
    </source>
</evidence>
<feature type="transmembrane region" description="Helical" evidence="7">
    <location>
        <begin position="363"/>
        <end position="384"/>
    </location>
</feature>
<dbReference type="Gene3D" id="1.20.1720.10">
    <property type="entry name" value="Multidrug resistance protein D"/>
    <property type="match status" value="1"/>
</dbReference>
<proteinExistence type="predicted"/>
<feature type="transmembrane region" description="Helical" evidence="7">
    <location>
        <begin position="121"/>
        <end position="144"/>
    </location>
</feature>
<evidence type="ECO:0000313" key="10">
    <source>
        <dbReference type="Proteomes" id="UP000215127"/>
    </source>
</evidence>
<dbReference type="Pfam" id="PF07690">
    <property type="entry name" value="MFS_1"/>
    <property type="match status" value="1"/>
</dbReference>
<dbReference type="Gene3D" id="1.20.1250.20">
    <property type="entry name" value="MFS general substrate transporter like domains"/>
    <property type="match status" value="1"/>
</dbReference>
<dbReference type="FunFam" id="1.20.1720.10:FF:000009">
    <property type="entry name" value="MFS multidrug transporter"/>
    <property type="match status" value="1"/>
</dbReference>
<feature type="transmembrane region" description="Helical" evidence="7">
    <location>
        <begin position="89"/>
        <end position="109"/>
    </location>
</feature>
<dbReference type="Proteomes" id="UP000215127">
    <property type="component" value="Chromosome 5"/>
</dbReference>
<evidence type="ECO:0000256" key="6">
    <source>
        <dbReference type="SAM" id="MobiDB-lite"/>
    </source>
</evidence>
<feature type="transmembrane region" description="Helical" evidence="7">
    <location>
        <begin position="513"/>
        <end position="533"/>
    </location>
</feature>
<dbReference type="SUPFAM" id="SSF103473">
    <property type="entry name" value="MFS general substrate transporter"/>
    <property type="match status" value="1"/>
</dbReference>
<feature type="compositionally biased region" description="Polar residues" evidence="6">
    <location>
        <begin position="43"/>
        <end position="58"/>
    </location>
</feature>
<feature type="transmembrane region" description="Helical" evidence="7">
    <location>
        <begin position="330"/>
        <end position="351"/>
    </location>
</feature>
<feature type="transmembrane region" description="Helical" evidence="7">
    <location>
        <begin position="244"/>
        <end position="264"/>
    </location>
</feature>
<gene>
    <name evidence="9" type="ORF">ZT3D7_G6135</name>
</gene>
<dbReference type="STRING" id="1276538.A0A1X7RU67"/>
<name>A0A1X7RU67_ZYMT9</name>
<dbReference type="GO" id="GO:0022857">
    <property type="term" value="F:transmembrane transporter activity"/>
    <property type="evidence" value="ECO:0007669"/>
    <property type="project" value="InterPro"/>
</dbReference>
<dbReference type="AlphaFoldDB" id="A0A1X7RU67"/>
<dbReference type="PROSITE" id="PS50850">
    <property type="entry name" value="MFS"/>
    <property type="match status" value="1"/>
</dbReference>
<dbReference type="GO" id="GO:0005886">
    <property type="term" value="C:plasma membrane"/>
    <property type="evidence" value="ECO:0007669"/>
    <property type="project" value="TreeGrafter"/>
</dbReference>
<evidence type="ECO:0000256" key="4">
    <source>
        <dbReference type="ARBA" id="ARBA00022989"/>
    </source>
</evidence>
<feature type="domain" description="Major facilitator superfamily (MFS) profile" evidence="8">
    <location>
        <begin position="90"/>
        <end position="538"/>
    </location>
</feature>
<comment type="subcellular location">
    <subcellularLocation>
        <location evidence="1">Membrane</location>
        <topology evidence="1">Multi-pass membrane protein</topology>
    </subcellularLocation>
</comment>
<sequence length="571" mass="61922">MSINYPSKAEAESSKGGDLASTRTRSSSENEVQEETEQERSRPGSSRSSDLNDTTTDIQHGDTEPDLEAPLSRTSTAPFSVFTTPQKRFIVFMVSLASFFSPLSANIYFPALNTLSRDFNVSPSTMNLTLTSYMIFQGLAPTLFGDLADMAGRRPAYLIGFAIYLGACIGIALCDSFAALLVLRCLQSSGSSSTIALGSGVVADIATSAERGVWMGWATSGPMIAPALAPVLGGLFTEFLGWRWIFWFLVILTCAVLVPLVMIFPETGRNVVGNGSIAPQGWNMSLLNYLQVKRQRGKVESSPPPPTSLKTRLRFPNPLNSLRLLLEKDVSLLLIYNALIYSSFYCLMSSFPQLLSDIYGFNPLQIGLCFLPLGSGAFLATFLSGHILDWNFRRIATQLNWPIVKNRSADLGAFPIERARLQITAPCVFLGSVALIAVGWCLHYEVPLAAPLVLSFIHGLFMTAAFNTLSVLLVDLYPMSPATATAGNNLVRCLFGAAATAVILDVLKAMGRGGGFTFVAGVVISGSPVLWVLEKWGMGWRVERKKKIQAKKEKKAEAKEGEKVDDKTGAS</sequence>
<dbReference type="PANTHER" id="PTHR23502:SF51">
    <property type="entry name" value="QUINIDINE RESISTANCE PROTEIN 1-RELATED"/>
    <property type="match status" value="1"/>
</dbReference>
<dbReference type="PANTHER" id="PTHR23502">
    <property type="entry name" value="MAJOR FACILITATOR SUPERFAMILY"/>
    <property type="match status" value="1"/>
</dbReference>
<evidence type="ECO:0000256" key="5">
    <source>
        <dbReference type="ARBA" id="ARBA00023136"/>
    </source>
</evidence>
<protein>
    <recommendedName>
        <fullName evidence="8">Major facilitator superfamily (MFS) profile domain-containing protein</fullName>
    </recommendedName>
</protein>
<keyword evidence="2" id="KW-0813">Transport</keyword>
<organism evidence="9 10">
    <name type="scientific">Zymoseptoria tritici (strain ST99CH_3D7)</name>
    <dbReference type="NCBI Taxonomy" id="1276538"/>
    <lineage>
        <taxon>Eukaryota</taxon>
        <taxon>Fungi</taxon>
        <taxon>Dikarya</taxon>
        <taxon>Ascomycota</taxon>
        <taxon>Pezizomycotina</taxon>
        <taxon>Dothideomycetes</taxon>
        <taxon>Dothideomycetidae</taxon>
        <taxon>Mycosphaerellales</taxon>
        <taxon>Mycosphaerellaceae</taxon>
        <taxon>Zymoseptoria</taxon>
    </lineage>
</organism>
<dbReference type="InterPro" id="IPR020846">
    <property type="entry name" value="MFS_dom"/>
</dbReference>
<dbReference type="EMBL" id="LT853696">
    <property type="protein sequence ID" value="SMQ50982.1"/>
    <property type="molecule type" value="Genomic_DNA"/>
</dbReference>
<feature type="region of interest" description="Disordered" evidence="6">
    <location>
        <begin position="549"/>
        <end position="571"/>
    </location>
</feature>
<reference evidence="9 10" key="1">
    <citation type="submission" date="2016-06" db="EMBL/GenBank/DDBJ databases">
        <authorList>
            <person name="Kjaerup R.B."/>
            <person name="Dalgaard T.S."/>
            <person name="Juul-Madsen H.R."/>
        </authorList>
    </citation>
    <scope>NUCLEOTIDE SEQUENCE [LARGE SCALE GENOMIC DNA]</scope>
</reference>
<feature type="region of interest" description="Disordered" evidence="6">
    <location>
        <begin position="1"/>
        <end position="71"/>
    </location>
</feature>
<keyword evidence="3 7" id="KW-0812">Transmembrane</keyword>
<feature type="transmembrane region" description="Helical" evidence="7">
    <location>
        <begin position="452"/>
        <end position="477"/>
    </location>
</feature>
<keyword evidence="10" id="KW-1185">Reference proteome</keyword>
<keyword evidence="4 7" id="KW-1133">Transmembrane helix</keyword>
<evidence type="ECO:0000256" key="3">
    <source>
        <dbReference type="ARBA" id="ARBA00022692"/>
    </source>
</evidence>
<evidence type="ECO:0000256" key="2">
    <source>
        <dbReference type="ARBA" id="ARBA00022448"/>
    </source>
</evidence>
<evidence type="ECO:0000256" key="7">
    <source>
        <dbReference type="SAM" id="Phobius"/>
    </source>
</evidence>
<feature type="transmembrane region" description="Helical" evidence="7">
    <location>
        <begin position="156"/>
        <end position="183"/>
    </location>
</feature>
<dbReference type="CDD" id="cd17323">
    <property type="entry name" value="MFS_Tpo1_MDR_like"/>
    <property type="match status" value="1"/>
</dbReference>
<dbReference type="InterPro" id="IPR036259">
    <property type="entry name" value="MFS_trans_sf"/>
</dbReference>
<keyword evidence="5 7" id="KW-0472">Membrane</keyword>
<feature type="transmembrane region" description="Helical" evidence="7">
    <location>
        <begin position="427"/>
        <end position="446"/>
    </location>
</feature>
<accession>A0A1X7RU67</accession>